<proteinExistence type="predicted"/>
<name>A0A0E9T772_ANGAN</name>
<sequence length="32" mass="3427">MLKPWAAFNESLTAVVVVGSPHPLSFSMSHDA</sequence>
<dbReference type="EMBL" id="GBXM01059086">
    <property type="protein sequence ID" value="JAH49491.1"/>
    <property type="molecule type" value="Transcribed_RNA"/>
</dbReference>
<evidence type="ECO:0000313" key="1">
    <source>
        <dbReference type="EMBL" id="JAH49491.1"/>
    </source>
</evidence>
<accession>A0A0E9T772</accession>
<reference evidence="1" key="2">
    <citation type="journal article" date="2015" name="Fish Shellfish Immunol.">
        <title>Early steps in the European eel (Anguilla anguilla)-Vibrio vulnificus interaction in the gills: Role of the RtxA13 toxin.</title>
        <authorList>
            <person name="Callol A."/>
            <person name="Pajuelo D."/>
            <person name="Ebbesson L."/>
            <person name="Teles M."/>
            <person name="MacKenzie S."/>
            <person name="Amaro C."/>
        </authorList>
    </citation>
    <scope>NUCLEOTIDE SEQUENCE</scope>
</reference>
<organism evidence="1">
    <name type="scientific">Anguilla anguilla</name>
    <name type="common">European freshwater eel</name>
    <name type="synonym">Muraena anguilla</name>
    <dbReference type="NCBI Taxonomy" id="7936"/>
    <lineage>
        <taxon>Eukaryota</taxon>
        <taxon>Metazoa</taxon>
        <taxon>Chordata</taxon>
        <taxon>Craniata</taxon>
        <taxon>Vertebrata</taxon>
        <taxon>Euteleostomi</taxon>
        <taxon>Actinopterygii</taxon>
        <taxon>Neopterygii</taxon>
        <taxon>Teleostei</taxon>
        <taxon>Anguilliformes</taxon>
        <taxon>Anguillidae</taxon>
        <taxon>Anguilla</taxon>
    </lineage>
</organism>
<reference evidence="1" key="1">
    <citation type="submission" date="2014-11" db="EMBL/GenBank/DDBJ databases">
        <authorList>
            <person name="Amaro Gonzalez C."/>
        </authorList>
    </citation>
    <scope>NUCLEOTIDE SEQUENCE</scope>
</reference>
<protein>
    <submittedName>
        <fullName evidence="1">Uncharacterized protein</fullName>
    </submittedName>
</protein>
<dbReference type="AlphaFoldDB" id="A0A0E9T772"/>